<evidence type="ECO:0000256" key="4">
    <source>
        <dbReference type="ARBA" id="ARBA00020397"/>
    </source>
</evidence>
<keyword evidence="5 9" id="KW-0963">Cytoplasm</keyword>
<keyword evidence="6 9" id="KW-0028">Amino-acid biosynthesis</keyword>
<dbReference type="GO" id="GO:0006427">
    <property type="term" value="P:histidyl-tRNA aminoacylation"/>
    <property type="evidence" value="ECO:0007669"/>
    <property type="project" value="TreeGrafter"/>
</dbReference>
<feature type="binding site" evidence="10">
    <location>
        <position position="119"/>
    </location>
    <ligand>
        <name>L-histidine</name>
        <dbReference type="ChEBI" id="CHEBI:57595"/>
    </ligand>
</feature>
<dbReference type="InterPro" id="IPR041715">
    <property type="entry name" value="HisRS-like_core"/>
</dbReference>
<dbReference type="GeneID" id="98311542"/>
<dbReference type="InterPro" id="IPR004517">
    <property type="entry name" value="HisZ"/>
</dbReference>
<evidence type="ECO:0000256" key="7">
    <source>
        <dbReference type="ARBA" id="ARBA00023102"/>
    </source>
</evidence>
<dbReference type="Pfam" id="PF13393">
    <property type="entry name" value="tRNA-synt_His"/>
    <property type="match status" value="1"/>
</dbReference>
<dbReference type="OrthoDB" id="9800814at2"/>
<keyword evidence="13" id="KW-1185">Reference proteome</keyword>
<evidence type="ECO:0000256" key="2">
    <source>
        <dbReference type="ARBA" id="ARBA00004667"/>
    </source>
</evidence>
<reference evidence="12 13" key="1">
    <citation type="journal article" date="2015" name="Genome Announc.">
        <title>Expanding the biotechnology potential of lactobacilli through comparative genomics of 213 strains and associated genera.</title>
        <authorList>
            <person name="Sun Z."/>
            <person name="Harris H.M."/>
            <person name="McCann A."/>
            <person name="Guo C."/>
            <person name="Argimon S."/>
            <person name="Zhang W."/>
            <person name="Yang X."/>
            <person name="Jeffery I.B."/>
            <person name="Cooney J.C."/>
            <person name="Kagawa T.F."/>
            <person name="Liu W."/>
            <person name="Song Y."/>
            <person name="Salvetti E."/>
            <person name="Wrobel A."/>
            <person name="Rasinkangas P."/>
            <person name="Parkhill J."/>
            <person name="Rea M.C."/>
            <person name="O'Sullivan O."/>
            <person name="Ritari J."/>
            <person name="Douillard F.P."/>
            <person name="Paul Ross R."/>
            <person name="Yang R."/>
            <person name="Briner A.E."/>
            <person name="Felis G.E."/>
            <person name="de Vos W.M."/>
            <person name="Barrangou R."/>
            <person name="Klaenhammer T.R."/>
            <person name="Caufield P.W."/>
            <person name="Cui Y."/>
            <person name="Zhang H."/>
            <person name="O'Toole P.W."/>
        </authorList>
    </citation>
    <scope>NUCLEOTIDE SEQUENCE [LARGE SCALE GENOMIC DNA]</scope>
    <source>
        <strain evidence="12 13">DSM 19519</strain>
    </source>
</reference>
<evidence type="ECO:0000313" key="13">
    <source>
        <dbReference type="Proteomes" id="UP000051448"/>
    </source>
</evidence>
<dbReference type="CDD" id="cd00773">
    <property type="entry name" value="HisRS-like_core"/>
    <property type="match status" value="1"/>
</dbReference>
<comment type="similarity">
    <text evidence="3 9">Belongs to the class-II aminoacyl-tRNA synthetase family. HisZ subfamily.</text>
</comment>
<dbReference type="HAMAP" id="MF_00125">
    <property type="entry name" value="HisZ"/>
    <property type="match status" value="1"/>
</dbReference>
<evidence type="ECO:0000256" key="5">
    <source>
        <dbReference type="ARBA" id="ARBA00022490"/>
    </source>
</evidence>
<comment type="miscellaneous">
    <text evidence="9">This function is generally fulfilled by the C-terminal part of HisG, which is missing in some bacteria such as this one.</text>
</comment>
<evidence type="ECO:0000256" key="6">
    <source>
        <dbReference type="ARBA" id="ARBA00022605"/>
    </source>
</evidence>
<name>A0A0R1M7G5_9LACO</name>
<evidence type="ECO:0000256" key="3">
    <source>
        <dbReference type="ARBA" id="ARBA00005539"/>
    </source>
</evidence>
<evidence type="ECO:0000256" key="9">
    <source>
        <dbReference type="HAMAP-Rule" id="MF_00125"/>
    </source>
</evidence>
<dbReference type="Proteomes" id="UP000051448">
    <property type="component" value="Unassembled WGS sequence"/>
</dbReference>
<protein>
    <recommendedName>
        <fullName evidence="4 9">ATP phosphoribosyltransferase regulatory subunit</fullName>
    </recommendedName>
</protein>
<dbReference type="STRING" id="1423759.FC92_GL001756"/>
<evidence type="ECO:0000313" key="12">
    <source>
        <dbReference type="EMBL" id="KRL04112.1"/>
    </source>
</evidence>
<dbReference type="RefSeq" id="WP_057870306.1">
    <property type="nucleotide sequence ID" value="NZ_AZDX01000054.1"/>
</dbReference>
<evidence type="ECO:0000256" key="8">
    <source>
        <dbReference type="ARBA" id="ARBA00025246"/>
    </source>
</evidence>
<comment type="pathway">
    <text evidence="2 9">Amino-acid biosynthesis; L-histidine biosynthesis; L-histidine from 5-phospho-alpha-D-ribose 1-diphosphate: step 1/9.</text>
</comment>
<feature type="binding site" evidence="10">
    <location>
        <position position="123"/>
    </location>
    <ligand>
        <name>L-histidine</name>
        <dbReference type="ChEBI" id="CHEBI:57595"/>
    </ligand>
</feature>
<proteinExistence type="inferred from homology"/>
<dbReference type="GO" id="GO:0005737">
    <property type="term" value="C:cytoplasm"/>
    <property type="evidence" value="ECO:0007669"/>
    <property type="project" value="UniProtKB-SubCell"/>
</dbReference>
<comment type="subcellular location">
    <subcellularLocation>
        <location evidence="1 9">Cytoplasm</location>
    </subcellularLocation>
</comment>
<dbReference type="InterPro" id="IPR004516">
    <property type="entry name" value="HisRS/HisZ"/>
</dbReference>
<gene>
    <name evidence="9" type="primary">hisZ</name>
    <name evidence="12" type="ORF">FC92_GL001756</name>
</gene>
<dbReference type="PIRSF" id="PIRSF001549">
    <property type="entry name" value="His-tRNA_synth"/>
    <property type="match status" value="1"/>
</dbReference>
<dbReference type="SUPFAM" id="SSF55681">
    <property type="entry name" value="Class II aaRS and biotin synthetases"/>
    <property type="match status" value="1"/>
</dbReference>
<accession>A0A0R1M7G5</accession>
<dbReference type="Gene3D" id="3.30.930.10">
    <property type="entry name" value="Bira Bifunctional Protein, Domain 2"/>
    <property type="match status" value="1"/>
</dbReference>
<dbReference type="GO" id="GO:0016740">
    <property type="term" value="F:transferase activity"/>
    <property type="evidence" value="ECO:0007669"/>
    <property type="project" value="UniProtKB-ARBA"/>
</dbReference>
<dbReference type="GO" id="GO:0004821">
    <property type="term" value="F:histidine-tRNA ligase activity"/>
    <property type="evidence" value="ECO:0007669"/>
    <property type="project" value="TreeGrafter"/>
</dbReference>
<feature type="binding site" evidence="10">
    <location>
        <begin position="267"/>
        <end position="268"/>
    </location>
    <ligand>
        <name>L-histidine</name>
        <dbReference type="ChEBI" id="CHEBI:57595"/>
    </ligand>
</feature>
<keyword evidence="12" id="KW-0436">Ligase</keyword>
<organism evidence="12 13">
    <name type="scientific">Liquorilactobacillus hordei DSM 19519</name>
    <dbReference type="NCBI Taxonomy" id="1423759"/>
    <lineage>
        <taxon>Bacteria</taxon>
        <taxon>Bacillati</taxon>
        <taxon>Bacillota</taxon>
        <taxon>Bacilli</taxon>
        <taxon>Lactobacillales</taxon>
        <taxon>Lactobacillaceae</taxon>
        <taxon>Liquorilactobacillus</taxon>
    </lineage>
</organism>
<evidence type="ECO:0000256" key="10">
    <source>
        <dbReference type="PIRSR" id="PIRSR001549-1"/>
    </source>
</evidence>
<evidence type="ECO:0000256" key="1">
    <source>
        <dbReference type="ARBA" id="ARBA00004496"/>
    </source>
</evidence>
<dbReference type="GO" id="GO:0140096">
    <property type="term" value="F:catalytic activity, acting on a protein"/>
    <property type="evidence" value="ECO:0007669"/>
    <property type="project" value="UniProtKB-ARBA"/>
</dbReference>
<dbReference type="PANTHER" id="PTHR43707:SF6">
    <property type="entry name" value="ATP PHOSPHORIBOSYLTRANSFERASE REGULATORY SUBUNIT"/>
    <property type="match status" value="1"/>
</dbReference>
<keyword evidence="7 9" id="KW-0368">Histidine biosynthesis</keyword>
<feature type="domain" description="Class II Histidinyl-tRNA synthetase (HisRS)-like catalytic core" evidence="11">
    <location>
        <begin position="24"/>
        <end position="312"/>
    </location>
</feature>
<dbReference type="EMBL" id="AZDX01000054">
    <property type="protein sequence ID" value="KRL04112.1"/>
    <property type="molecule type" value="Genomic_DNA"/>
</dbReference>
<evidence type="ECO:0000259" key="11">
    <source>
        <dbReference type="Pfam" id="PF13393"/>
    </source>
</evidence>
<dbReference type="PANTHER" id="PTHR43707">
    <property type="entry name" value="HISTIDYL-TRNA SYNTHETASE"/>
    <property type="match status" value="1"/>
</dbReference>
<dbReference type="UniPathway" id="UPA00031">
    <property type="reaction ID" value="UER00006"/>
</dbReference>
<dbReference type="InterPro" id="IPR045864">
    <property type="entry name" value="aa-tRNA-synth_II/BPL/LPL"/>
</dbReference>
<dbReference type="GO" id="GO:0000105">
    <property type="term" value="P:L-histidine biosynthetic process"/>
    <property type="evidence" value="ECO:0007669"/>
    <property type="project" value="UniProtKB-UniRule"/>
</dbReference>
<comment type="function">
    <text evidence="8 9">Required for the first step of histidine biosynthesis. May allow the feedback regulation of ATP phosphoribosyltransferase activity by histidine.</text>
</comment>
<comment type="subunit">
    <text evidence="9">Heteromultimer composed of HisG and HisZ subunits.</text>
</comment>
<comment type="caution">
    <text evidence="12">The sequence shown here is derived from an EMBL/GenBank/DDBJ whole genome shotgun (WGS) entry which is preliminary data.</text>
</comment>
<feature type="binding site" evidence="10">
    <location>
        <begin position="77"/>
        <end position="79"/>
    </location>
    <ligand>
        <name>L-histidine</name>
        <dbReference type="ChEBI" id="CHEBI:57595"/>
    </ligand>
</feature>
<sequence>MHKVNLPLGTRDGFGKREARKYYIKTKIEKTLLENNFMKVSTPLLEHKEVFAEFDLKQLGTYQLLDSNDDSLILRPDLTLPLARFLATNNVKLPQRFYYVGERFKISKALSGKYNQMTQAGIEIVGYPSIRAELECMLLINQISAEFLQGKVQIELGHAQFANAILDELTQDEILKKKIKTELFRKNMPKYLAYISVFKDRKEYEFLEKWPRLFGNISWVLRKIKEYELPEEAQRIINELTQITSWLEQLPKQKVLLDLSVAPPQNYYTGITFKGFIESISEYVFSGGRYDQLLENFQEQAEPAVGMGIDLEILADFSDISIQKEKKDLLYYQPEQLGLVNKILTKRGFELSMEDDLKKAFIAAQKQNTKLYRIDTGGNLQNVTEDCFD</sequence>
<dbReference type="AlphaFoldDB" id="A0A0R1M7G5"/>
<dbReference type="PATRIC" id="fig|1423759.3.peg.1836"/>